<dbReference type="CDD" id="cd11075">
    <property type="entry name" value="CYP77_89"/>
    <property type="match status" value="1"/>
</dbReference>
<dbReference type="GO" id="GO:0005506">
    <property type="term" value="F:iron ion binding"/>
    <property type="evidence" value="ECO:0007669"/>
    <property type="project" value="InterPro"/>
</dbReference>
<dbReference type="GO" id="GO:0016705">
    <property type="term" value="F:oxidoreductase activity, acting on paired donors, with incorporation or reduction of molecular oxygen"/>
    <property type="evidence" value="ECO:0007669"/>
    <property type="project" value="InterPro"/>
</dbReference>
<dbReference type="SUPFAM" id="SSF48264">
    <property type="entry name" value="Cytochrome P450"/>
    <property type="match status" value="1"/>
</dbReference>
<dbReference type="EMBL" id="PGOL01004290">
    <property type="protein sequence ID" value="PKI37860.1"/>
    <property type="molecule type" value="Genomic_DNA"/>
</dbReference>
<comment type="caution">
    <text evidence="10">The sequence shown here is derived from an EMBL/GenBank/DDBJ whole genome shotgun (WGS) entry which is preliminary data.</text>
</comment>
<dbReference type="InterPro" id="IPR036396">
    <property type="entry name" value="Cyt_P450_sf"/>
</dbReference>
<dbReference type="STRING" id="22663.A0A2I0I2B2"/>
<keyword evidence="7 9" id="KW-0503">Monooxygenase</keyword>
<evidence type="ECO:0000256" key="6">
    <source>
        <dbReference type="ARBA" id="ARBA00023004"/>
    </source>
</evidence>
<dbReference type="InterPro" id="IPR001128">
    <property type="entry name" value="Cyt_P450"/>
</dbReference>
<keyword evidence="6 8" id="KW-0408">Iron</keyword>
<reference evidence="10 11" key="1">
    <citation type="submission" date="2017-11" db="EMBL/GenBank/DDBJ databases">
        <title>De-novo sequencing of pomegranate (Punica granatum L.) genome.</title>
        <authorList>
            <person name="Akparov Z."/>
            <person name="Amiraslanov A."/>
            <person name="Hajiyeva S."/>
            <person name="Abbasov M."/>
            <person name="Kaur K."/>
            <person name="Hamwieh A."/>
            <person name="Solovyev V."/>
            <person name="Salamov A."/>
            <person name="Braich B."/>
            <person name="Kosarev P."/>
            <person name="Mahmoud A."/>
            <person name="Hajiyev E."/>
            <person name="Babayeva S."/>
            <person name="Izzatullayeva V."/>
            <person name="Mammadov A."/>
            <person name="Mammadov A."/>
            <person name="Sharifova S."/>
            <person name="Ojaghi J."/>
            <person name="Eynullazada K."/>
            <person name="Bayramov B."/>
            <person name="Abdulazimova A."/>
            <person name="Shahmuradov I."/>
        </authorList>
    </citation>
    <scope>NUCLEOTIDE SEQUENCE [LARGE SCALE GENOMIC DNA]</scope>
    <source>
        <strain evidence="11">cv. AG2017</strain>
        <tissue evidence="10">Leaf</tissue>
    </source>
</reference>
<name>A0A2I0I2B2_PUNGR</name>
<feature type="binding site" description="axial binding residue" evidence="8">
    <location>
        <position position="453"/>
    </location>
    <ligand>
        <name>heme</name>
        <dbReference type="ChEBI" id="CHEBI:30413"/>
    </ligand>
    <ligandPart>
        <name>Fe</name>
        <dbReference type="ChEBI" id="CHEBI:18248"/>
    </ligandPart>
</feature>
<comment type="cofactor">
    <cofactor evidence="1 8">
        <name>heme</name>
        <dbReference type="ChEBI" id="CHEBI:30413"/>
    </cofactor>
</comment>
<organism evidence="10 11">
    <name type="scientific">Punica granatum</name>
    <name type="common">Pomegranate</name>
    <dbReference type="NCBI Taxonomy" id="22663"/>
    <lineage>
        <taxon>Eukaryota</taxon>
        <taxon>Viridiplantae</taxon>
        <taxon>Streptophyta</taxon>
        <taxon>Embryophyta</taxon>
        <taxon>Tracheophyta</taxon>
        <taxon>Spermatophyta</taxon>
        <taxon>Magnoliopsida</taxon>
        <taxon>eudicotyledons</taxon>
        <taxon>Gunneridae</taxon>
        <taxon>Pentapetalae</taxon>
        <taxon>rosids</taxon>
        <taxon>malvids</taxon>
        <taxon>Myrtales</taxon>
        <taxon>Lythraceae</taxon>
        <taxon>Punica</taxon>
    </lineage>
</organism>
<dbReference type="Pfam" id="PF00067">
    <property type="entry name" value="p450"/>
    <property type="match status" value="1"/>
</dbReference>
<accession>A0A2I0I2B2</accession>
<evidence type="ECO:0000256" key="2">
    <source>
        <dbReference type="ARBA" id="ARBA00010617"/>
    </source>
</evidence>
<sequence>MDLLDILILVFTALLLCLWWRYSSTNVAKNLPPGPRGWPLVGNLAQVILQRRAFIFVVRDLRKKYGPIFTMQMGQRKLVIVTSSELIHEALVKRGPQFATRPPDSPIRLIFSVGKCAINSAMYGPLWRTLRRNFANELVNPMRIRQCGWIRRWAMENHMERLRREALEKGFVEVMSNCRLTICSILICLCFGAKISEDQIKNIESVLKEVMLMTAPNIPDFFPILTPIFTRQLRAAKDLRKQQMDCLVPLIQARKAFLEDSSGGGGDIEMASPVGAAYVDSLLALKPPGREGDCLGEEELVTLCSEVISAGTDTSATTLEWALLHLVQEQEIQEKLYKEIVGRAGRNGPITEEDVENMAYLGAVVKETFRRHPPSHFLLSHAVTEETELGGYTIPADANVEFYTAWVTEDPALWKGPDEFRPDRFLDGDGVDADVTGAKGVRMLPFGAGRRICPGMTLGTLHVHLMLARMVQAFKWFPVPDDPPDPTETFAFTVVMKNPLKAVIVPRFSCR</sequence>
<dbReference type="Gene3D" id="1.10.630.10">
    <property type="entry name" value="Cytochrome P450"/>
    <property type="match status" value="1"/>
</dbReference>
<dbReference type="PANTHER" id="PTHR47944">
    <property type="entry name" value="CYTOCHROME P450 98A9"/>
    <property type="match status" value="1"/>
</dbReference>
<dbReference type="FunFam" id="1.10.630.10:FF:000012">
    <property type="entry name" value="Cytochrome P450 family protein"/>
    <property type="match status" value="1"/>
</dbReference>
<keyword evidence="5 9" id="KW-0560">Oxidoreductase</keyword>
<evidence type="ECO:0000256" key="7">
    <source>
        <dbReference type="ARBA" id="ARBA00023033"/>
    </source>
</evidence>
<dbReference type="GO" id="GO:0004497">
    <property type="term" value="F:monooxygenase activity"/>
    <property type="evidence" value="ECO:0007669"/>
    <property type="project" value="UniProtKB-KW"/>
</dbReference>
<evidence type="ECO:0000256" key="9">
    <source>
        <dbReference type="RuleBase" id="RU000461"/>
    </source>
</evidence>
<dbReference type="InterPro" id="IPR017972">
    <property type="entry name" value="Cyt_P450_CS"/>
</dbReference>
<dbReference type="InterPro" id="IPR002401">
    <property type="entry name" value="Cyt_P450_E_grp-I"/>
</dbReference>
<dbReference type="PRINTS" id="PR00463">
    <property type="entry name" value="EP450I"/>
</dbReference>
<proteinExistence type="inferred from homology"/>
<evidence type="ECO:0000313" key="10">
    <source>
        <dbReference type="EMBL" id="PKI37860.1"/>
    </source>
</evidence>
<keyword evidence="4 8" id="KW-0479">Metal-binding</keyword>
<dbReference type="Proteomes" id="UP000233551">
    <property type="component" value="Unassembled WGS sequence"/>
</dbReference>
<evidence type="ECO:0000256" key="5">
    <source>
        <dbReference type="ARBA" id="ARBA00023002"/>
    </source>
</evidence>
<keyword evidence="3 8" id="KW-0349">Heme</keyword>
<dbReference type="PRINTS" id="PR00385">
    <property type="entry name" value="P450"/>
</dbReference>
<gene>
    <name evidence="10" type="ORF">CRG98_041750</name>
</gene>
<dbReference type="PANTHER" id="PTHR47944:SF19">
    <property type="entry name" value="CYTOCHROME P450 77A4"/>
    <property type="match status" value="1"/>
</dbReference>
<dbReference type="GeneID" id="116206922"/>
<dbReference type="OrthoDB" id="1470350at2759"/>
<keyword evidence="11" id="KW-1185">Reference proteome</keyword>
<protein>
    <submittedName>
        <fullName evidence="10">Uncharacterized protein</fullName>
    </submittedName>
</protein>
<comment type="similarity">
    <text evidence="2 9">Belongs to the cytochrome P450 family.</text>
</comment>
<evidence type="ECO:0000256" key="4">
    <source>
        <dbReference type="ARBA" id="ARBA00022723"/>
    </source>
</evidence>
<evidence type="ECO:0000256" key="8">
    <source>
        <dbReference type="PIRSR" id="PIRSR602401-1"/>
    </source>
</evidence>
<evidence type="ECO:0000256" key="3">
    <source>
        <dbReference type="ARBA" id="ARBA00022617"/>
    </source>
</evidence>
<dbReference type="AlphaFoldDB" id="A0A2I0I2B2"/>
<evidence type="ECO:0000256" key="1">
    <source>
        <dbReference type="ARBA" id="ARBA00001971"/>
    </source>
</evidence>
<dbReference type="PROSITE" id="PS00086">
    <property type="entry name" value="CYTOCHROME_P450"/>
    <property type="match status" value="1"/>
</dbReference>
<dbReference type="GO" id="GO:0020037">
    <property type="term" value="F:heme binding"/>
    <property type="evidence" value="ECO:0007669"/>
    <property type="project" value="InterPro"/>
</dbReference>
<evidence type="ECO:0000313" key="11">
    <source>
        <dbReference type="Proteomes" id="UP000233551"/>
    </source>
</evidence>